<evidence type="ECO:0000313" key="10">
    <source>
        <dbReference type="EMBL" id="VCT83650.1"/>
    </source>
</evidence>
<dbReference type="InterPro" id="IPR001640">
    <property type="entry name" value="Lgt"/>
</dbReference>
<evidence type="ECO:0000256" key="2">
    <source>
        <dbReference type="ARBA" id="ARBA00022475"/>
    </source>
</evidence>
<keyword evidence="2 7" id="KW-1003">Cell membrane</keyword>
<dbReference type="PANTHER" id="PTHR30589">
    <property type="entry name" value="PROLIPOPROTEIN DIACYLGLYCERYL TRANSFERASE"/>
    <property type="match status" value="1"/>
</dbReference>
<evidence type="ECO:0000313" key="11">
    <source>
        <dbReference type="Proteomes" id="UP000431451"/>
    </source>
</evidence>
<gene>
    <name evidence="10" type="primary">lgt_2</name>
    <name evidence="7 8" type="synonym">lgt</name>
    <name evidence="9" type="ORF">CNEO2_390047</name>
    <name evidence="8" type="ORF">CNEO_44365</name>
    <name evidence="10" type="ORF">CNEONATNEC25_01247</name>
</gene>
<dbReference type="Pfam" id="PF01790">
    <property type="entry name" value="LGT"/>
    <property type="match status" value="1"/>
</dbReference>
<feature type="binding site" evidence="7">
    <location>
        <position position="131"/>
    </location>
    <ligand>
        <name>a 1,2-diacyl-sn-glycero-3-phospho-(1'-sn-glycerol)</name>
        <dbReference type="ChEBI" id="CHEBI:64716"/>
    </ligand>
</feature>
<comment type="pathway">
    <text evidence="7">Protein modification; lipoprotein biosynthesis (diacylglyceryl transfer).</text>
</comment>
<feature type="transmembrane region" description="Helical" evidence="7">
    <location>
        <begin position="85"/>
        <end position="105"/>
    </location>
</feature>
<evidence type="ECO:0000313" key="8">
    <source>
        <dbReference type="EMBL" id="CAG9709729.1"/>
    </source>
</evidence>
<feature type="transmembrane region" description="Helical" evidence="7">
    <location>
        <begin position="46"/>
        <end position="65"/>
    </location>
</feature>
<name>A0A650LSS1_9CLOT</name>
<keyword evidence="10" id="KW-0328">Glycosyltransferase</keyword>
<dbReference type="AlphaFoldDB" id="A0A650LSS1"/>
<dbReference type="EMBL" id="UWJD01000001">
    <property type="protein sequence ID" value="VCT83650.1"/>
    <property type="molecule type" value="Genomic_DNA"/>
</dbReference>
<comment type="function">
    <text evidence="7">Catalyzes the transfer of the diacylglyceryl group from phosphatidylglycerol to the sulfhydryl group of the N-terminal cysteine of a prolipoprotein, the first step in the formation of mature lipoproteins.</text>
</comment>
<sequence>MMNPIAFSVGNYEIRWYGILIAIGTILGILLADYNAKKLNLDFEKILDGFIIAFPCAIIGARAYYVIFEFENYKNDLLSIFNLRLGGLAIHGGLIGGLIATIIYCKIKKIKMAKYLDVVAPSLILAQSIGRWGNFMNGEAHGDLVTYEFISKFPQFIQKGMYINGEYYNPTFLYESLWNFFVFFILIFILYKKNRNEDGVVMASYVTLYSTGRFFIEALRTDSLMIGNIKMAQLISIVGIISGILYIIYIKKVLKSRAFEQ</sequence>
<feature type="transmembrane region" description="Helical" evidence="7">
    <location>
        <begin position="172"/>
        <end position="191"/>
    </location>
</feature>
<dbReference type="GO" id="GO:0008961">
    <property type="term" value="F:phosphatidylglycerol-prolipoprotein diacylglyceryl transferase activity"/>
    <property type="evidence" value="ECO:0007669"/>
    <property type="project" value="UniProtKB-UniRule"/>
</dbReference>
<comment type="subcellular location">
    <subcellularLocation>
        <location evidence="7">Cell membrane</location>
        <topology evidence="7">Multi-pass membrane protein</topology>
    </subcellularLocation>
</comment>
<evidence type="ECO:0000256" key="3">
    <source>
        <dbReference type="ARBA" id="ARBA00022679"/>
    </source>
</evidence>
<accession>A0A650LSS1</accession>
<dbReference type="EC" id="2.5.1.145" evidence="7"/>
<comment type="similarity">
    <text evidence="1 7">Belongs to the Lgt family.</text>
</comment>
<evidence type="ECO:0000256" key="7">
    <source>
        <dbReference type="HAMAP-Rule" id="MF_01147"/>
    </source>
</evidence>
<dbReference type="Proteomes" id="UP000789738">
    <property type="component" value="Unassembled WGS sequence"/>
</dbReference>
<dbReference type="GO" id="GO:0042158">
    <property type="term" value="P:lipoprotein biosynthetic process"/>
    <property type="evidence" value="ECO:0007669"/>
    <property type="project" value="UniProtKB-UniRule"/>
</dbReference>
<evidence type="ECO:0000256" key="5">
    <source>
        <dbReference type="ARBA" id="ARBA00022989"/>
    </source>
</evidence>
<dbReference type="EMBL" id="CAKJVE010000004">
    <property type="protein sequence ID" value="CAG9709729.1"/>
    <property type="molecule type" value="Genomic_DNA"/>
</dbReference>
<feature type="transmembrane region" description="Helical" evidence="7">
    <location>
        <begin position="14"/>
        <end position="34"/>
    </location>
</feature>
<dbReference type="EMBL" id="CAMTCP010000236">
    <property type="protein sequence ID" value="CAI3617261.1"/>
    <property type="molecule type" value="Genomic_DNA"/>
</dbReference>
<protein>
    <recommendedName>
        <fullName evidence="7">Phosphatidylglycerol--prolipoprotein diacylglyceryl transferase</fullName>
        <ecNumber evidence="7">2.5.1.145</ecNumber>
    </recommendedName>
</protein>
<evidence type="ECO:0000313" key="9">
    <source>
        <dbReference type="EMBL" id="CAI3617261.1"/>
    </source>
</evidence>
<dbReference type="NCBIfam" id="TIGR00544">
    <property type="entry name" value="lgt"/>
    <property type="match status" value="1"/>
</dbReference>
<reference evidence="9" key="3">
    <citation type="submission" date="2022-10" db="EMBL/GenBank/DDBJ databases">
        <authorList>
            <person name="Aires J."/>
            <person name="Mesa V."/>
        </authorList>
    </citation>
    <scope>NUCLEOTIDE SEQUENCE</scope>
    <source>
        <strain evidence="9">Clostridium neonatale JD116</strain>
    </source>
</reference>
<keyword evidence="3 7" id="KW-0808">Transferase</keyword>
<keyword evidence="10" id="KW-0449">Lipoprotein</keyword>
<evidence type="ECO:0000256" key="6">
    <source>
        <dbReference type="ARBA" id="ARBA00023136"/>
    </source>
</evidence>
<reference evidence="10 11" key="1">
    <citation type="submission" date="2018-06" db="EMBL/GenBank/DDBJ databases">
        <authorList>
            <consortium name="IHU Genomes"/>
        </authorList>
    </citation>
    <scope>NUCLEOTIDE SEQUENCE [LARGE SCALE GENOMIC DNA]</scope>
    <source>
        <strain evidence="10 11">NEC25</strain>
    </source>
</reference>
<dbReference type="HAMAP" id="MF_01147">
    <property type="entry name" value="Lgt"/>
    <property type="match status" value="1"/>
</dbReference>
<dbReference type="PANTHER" id="PTHR30589:SF0">
    <property type="entry name" value="PHOSPHATIDYLGLYCEROL--PROLIPOPROTEIN DIACYLGLYCERYL TRANSFERASE"/>
    <property type="match status" value="1"/>
</dbReference>
<keyword evidence="5 7" id="KW-1133">Transmembrane helix</keyword>
<keyword evidence="4 7" id="KW-0812">Transmembrane</keyword>
<dbReference type="UniPathway" id="UPA00664"/>
<organism evidence="10 11">
    <name type="scientific">Clostridium neonatale</name>
    <dbReference type="NCBI Taxonomy" id="137838"/>
    <lineage>
        <taxon>Bacteria</taxon>
        <taxon>Bacillati</taxon>
        <taxon>Bacillota</taxon>
        <taxon>Clostridia</taxon>
        <taxon>Eubacteriales</taxon>
        <taxon>Clostridiaceae</taxon>
        <taxon>Clostridium</taxon>
    </lineage>
</organism>
<dbReference type="PROSITE" id="PS01311">
    <property type="entry name" value="LGT"/>
    <property type="match status" value="1"/>
</dbReference>
<proteinExistence type="inferred from homology"/>
<dbReference type="Proteomes" id="UP000431451">
    <property type="component" value="Unassembled WGS sequence"/>
</dbReference>
<evidence type="ECO:0000256" key="1">
    <source>
        <dbReference type="ARBA" id="ARBA00007150"/>
    </source>
</evidence>
<evidence type="ECO:0000256" key="4">
    <source>
        <dbReference type="ARBA" id="ARBA00022692"/>
    </source>
</evidence>
<dbReference type="Proteomes" id="UP001189143">
    <property type="component" value="Unassembled WGS sequence"/>
</dbReference>
<keyword evidence="6 7" id="KW-0472">Membrane</keyword>
<feature type="transmembrane region" description="Helical" evidence="7">
    <location>
        <begin position="231"/>
        <end position="249"/>
    </location>
</feature>
<dbReference type="GO" id="GO:0005886">
    <property type="term" value="C:plasma membrane"/>
    <property type="evidence" value="ECO:0007669"/>
    <property type="project" value="UniProtKB-SubCell"/>
</dbReference>
<comment type="catalytic activity">
    <reaction evidence="7">
        <text>L-cysteinyl-[prolipoprotein] + a 1,2-diacyl-sn-glycero-3-phospho-(1'-sn-glycerol) = an S-1,2-diacyl-sn-glyceryl-L-cysteinyl-[prolipoprotein] + sn-glycerol 1-phosphate + H(+)</text>
        <dbReference type="Rhea" id="RHEA:56712"/>
        <dbReference type="Rhea" id="RHEA-COMP:14679"/>
        <dbReference type="Rhea" id="RHEA-COMP:14680"/>
        <dbReference type="ChEBI" id="CHEBI:15378"/>
        <dbReference type="ChEBI" id="CHEBI:29950"/>
        <dbReference type="ChEBI" id="CHEBI:57685"/>
        <dbReference type="ChEBI" id="CHEBI:64716"/>
        <dbReference type="ChEBI" id="CHEBI:140658"/>
        <dbReference type="EC" id="2.5.1.145"/>
    </reaction>
</comment>
<reference evidence="8" key="2">
    <citation type="submission" date="2021-10" db="EMBL/GenBank/DDBJ databases">
        <authorList>
            <person name="Mesa V."/>
        </authorList>
    </citation>
    <scope>NUCLEOTIDE SEQUENCE</scope>
    <source>
        <strain evidence="8">CC3_PB</strain>
    </source>
</reference>